<evidence type="ECO:0000259" key="9">
    <source>
        <dbReference type="Pfam" id="PF02706"/>
    </source>
</evidence>
<dbReference type="GO" id="GO:0004713">
    <property type="term" value="F:protein tyrosine kinase activity"/>
    <property type="evidence" value="ECO:0007669"/>
    <property type="project" value="TreeGrafter"/>
</dbReference>
<evidence type="ECO:0000256" key="5">
    <source>
        <dbReference type="ARBA" id="ARBA00022840"/>
    </source>
</evidence>
<dbReference type="eggNOG" id="COG3206">
    <property type="taxonomic scope" value="Bacteria"/>
</dbReference>
<dbReference type="InterPro" id="IPR005702">
    <property type="entry name" value="Wzc-like_C"/>
</dbReference>
<organism evidence="10 11">
    <name type="scientific">Methylobacterium nodulans (strain LMG 21967 / CNCM I-2342 / ORS 2060)</name>
    <dbReference type="NCBI Taxonomy" id="460265"/>
    <lineage>
        <taxon>Bacteria</taxon>
        <taxon>Pseudomonadati</taxon>
        <taxon>Pseudomonadota</taxon>
        <taxon>Alphaproteobacteria</taxon>
        <taxon>Hyphomicrobiales</taxon>
        <taxon>Methylobacteriaceae</taxon>
        <taxon>Methylobacterium</taxon>
    </lineage>
</organism>
<evidence type="ECO:0000256" key="2">
    <source>
        <dbReference type="ARBA" id="ARBA00022475"/>
    </source>
</evidence>
<name>B8IGI5_METNO</name>
<feature type="transmembrane region" description="Helical" evidence="8">
    <location>
        <begin position="36"/>
        <end position="57"/>
    </location>
</feature>
<comment type="subcellular location">
    <subcellularLocation>
        <location evidence="1">Cell membrane</location>
        <topology evidence="1">Multi-pass membrane protein</topology>
    </subcellularLocation>
</comment>
<dbReference type="OrthoDB" id="230260at2"/>
<sequence length="536" mass="58608">MLQISPRIPLSELSGAISPVDQRLSPRDVISFWRRYVLLIISCMACCVALGEAYVLVTPSTYAAASQILIESRRASGFAATSDVSYAQYSLDSSQIENQIQIIKSEQTSRRVVRAMQLDENQNQEKLKASVLSSLRGYILGNGDVATPPDRTTMAMRDLLDRLQVRRIGQSYVLEISYWSEDPVAAARICNAITAAYFQDLLGSKIDAAKNGSELLEQRISLLRDQWATADEAVRTGTLDVTKLATPEARVITMAALPSKRSWPHQSLILAFSALLGLFVALVSAAVHRSLDTSIRTLGQVERDLCLNVLGVLPNLRFRCWPSIANEFARNPLSPFSMAVRQIKTSIQLQQTGGPLVCIGVTAVTSREGRTTAIANLARAFAASGSHTLVIDADLRHRRLTRALQRTVNMGLYELLNEETTLEQVLIRGAPGQPDFIPASRSPTAGASEDLVGSKRMSELLGTCRKFYSVVLIALPTLEEAPDTRAVAGHLDGIAVVIGFGRLPSYRIATALRSFDRSNVKILGVIINKGRHVLTH</sequence>
<dbReference type="GO" id="GO:0005886">
    <property type="term" value="C:plasma membrane"/>
    <property type="evidence" value="ECO:0007669"/>
    <property type="project" value="UniProtKB-SubCell"/>
</dbReference>
<protein>
    <submittedName>
        <fullName evidence="10">Lipopolysaccharide biosynthesis protein</fullName>
    </submittedName>
</protein>
<feature type="domain" description="Polysaccharide chain length determinant N-terminal" evidence="9">
    <location>
        <begin position="33"/>
        <end position="114"/>
    </location>
</feature>
<dbReference type="RefSeq" id="WP_015927589.1">
    <property type="nucleotide sequence ID" value="NC_011894.1"/>
</dbReference>
<dbReference type="STRING" id="460265.Mnod_0861"/>
<dbReference type="PANTHER" id="PTHR32309:SF13">
    <property type="entry name" value="FERRIC ENTEROBACTIN TRANSPORT PROTEIN FEPE"/>
    <property type="match status" value="1"/>
</dbReference>
<dbReference type="AlphaFoldDB" id="B8IGI5"/>
<evidence type="ECO:0000256" key="3">
    <source>
        <dbReference type="ARBA" id="ARBA00022692"/>
    </source>
</evidence>
<evidence type="ECO:0000313" key="10">
    <source>
        <dbReference type="EMBL" id="ACL55885.1"/>
    </source>
</evidence>
<accession>B8IGI5</accession>
<reference evidence="10 11" key="1">
    <citation type="submission" date="2009-01" db="EMBL/GenBank/DDBJ databases">
        <title>Complete sequence of chromosome of Methylobacterium nodulans ORS 2060.</title>
        <authorList>
            <consortium name="US DOE Joint Genome Institute"/>
            <person name="Lucas S."/>
            <person name="Copeland A."/>
            <person name="Lapidus A."/>
            <person name="Glavina del Rio T."/>
            <person name="Dalin E."/>
            <person name="Tice H."/>
            <person name="Bruce D."/>
            <person name="Goodwin L."/>
            <person name="Pitluck S."/>
            <person name="Sims D."/>
            <person name="Brettin T."/>
            <person name="Detter J.C."/>
            <person name="Han C."/>
            <person name="Larimer F."/>
            <person name="Land M."/>
            <person name="Hauser L."/>
            <person name="Kyrpides N."/>
            <person name="Ivanova N."/>
            <person name="Marx C.J."/>
            <person name="Richardson P."/>
        </authorList>
    </citation>
    <scope>NUCLEOTIDE SEQUENCE [LARGE SCALE GENOMIC DNA]</scope>
    <source>
        <strain evidence="11">LMG 21967 / CNCM I-2342 / ORS 2060</strain>
    </source>
</reference>
<dbReference type="InterPro" id="IPR027417">
    <property type="entry name" value="P-loop_NTPase"/>
</dbReference>
<proteinExistence type="predicted"/>
<keyword evidence="5" id="KW-0067">ATP-binding</keyword>
<evidence type="ECO:0000256" key="6">
    <source>
        <dbReference type="ARBA" id="ARBA00022989"/>
    </source>
</evidence>
<dbReference type="PANTHER" id="PTHR32309">
    <property type="entry name" value="TYROSINE-PROTEIN KINASE"/>
    <property type="match status" value="1"/>
</dbReference>
<keyword evidence="4" id="KW-0547">Nucleotide-binding</keyword>
<dbReference type="Pfam" id="PF02706">
    <property type="entry name" value="Wzz"/>
    <property type="match status" value="1"/>
</dbReference>
<evidence type="ECO:0000256" key="4">
    <source>
        <dbReference type="ARBA" id="ARBA00022741"/>
    </source>
</evidence>
<dbReference type="EMBL" id="CP001349">
    <property type="protein sequence ID" value="ACL55885.1"/>
    <property type="molecule type" value="Genomic_DNA"/>
</dbReference>
<evidence type="ECO:0000256" key="1">
    <source>
        <dbReference type="ARBA" id="ARBA00004651"/>
    </source>
</evidence>
<dbReference type="SUPFAM" id="SSF52540">
    <property type="entry name" value="P-loop containing nucleoside triphosphate hydrolases"/>
    <property type="match status" value="1"/>
</dbReference>
<dbReference type="eggNOG" id="COG0489">
    <property type="taxonomic scope" value="Bacteria"/>
</dbReference>
<dbReference type="CDD" id="cd05387">
    <property type="entry name" value="BY-kinase"/>
    <property type="match status" value="1"/>
</dbReference>
<keyword evidence="6 8" id="KW-1133">Transmembrane helix</keyword>
<dbReference type="HOGENOM" id="CLU_009912_2_0_5"/>
<keyword evidence="7 8" id="KW-0472">Membrane</keyword>
<gene>
    <name evidence="10" type="ordered locus">Mnod_0861</name>
</gene>
<keyword evidence="3 8" id="KW-0812">Transmembrane</keyword>
<dbReference type="Proteomes" id="UP000008207">
    <property type="component" value="Chromosome"/>
</dbReference>
<evidence type="ECO:0000256" key="8">
    <source>
        <dbReference type="SAM" id="Phobius"/>
    </source>
</evidence>
<keyword evidence="11" id="KW-1185">Reference proteome</keyword>
<dbReference type="InterPro" id="IPR050445">
    <property type="entry name" value="Bact_polysacc_biosynth/exp"/>
</dbReference>
<dbReference type="KEGG" id="mno:Mnod_0861"/>
<dbReference type="InterPro" id="IPR003856">
    <property type="entry name" value="LPS_length_determ_N"/>
</dbReference>
<keyword evidence="2" id="KW-1003">Cell membrane</keyword>
<dbReference type="Gene3D" id="3.40.50.300">
    <property type="entry name" value="P-loop containing nucleotide triphosphate hydrolases"/>
    <property type="match status" value="1"/>
</dbReference>
<evidence type="ECO:0000256" key="7">
    <source>
        <dbReference type="ARBA" id="ARBA00023136"/>
    </source>
</evidence>
<evidence type="ECO:0000313" key="11">
    <source>
        <dbReference type="Proteomes" id="UP000008207"/>
    </source>
</evidence>